<dbReference type="PANTHER" id="PTHR48019">
    <property type="entry name" value="SERUM RESPONSE FACTOR HOMOLOG"/>
    <property type="match status" value="1"/>
</dbReference>
<feature type="domain" description="MADS-box" evidence="8">
    <location>
        <begin position="145"/>
        <end position="162"/>
    </location>
</feature>
<evidence type="ECO:0000259" key="9">
    <source>
        <dbReference type="PROSITE" id="PS51297"/>
    </source>
</evidence>
<feature type="domain" description="K-box" evidence="9">
    <location>
        <begin position="199"/>
        <end position="289"/>
    </location>
</feature>
<evidence type="ECO:0000256" key="6">
    <source>
        <dbReference type="SAM" id="MobiDB-lite"/>
    </source>
</evidence>
<keyword evidence="4" id="KW-0804">Transcription</keyword>
<evidence type="ECO:0000256" key="2">
    <source>
        <dbReference type="ARBA" id="ARBA00023015"/>
    </source>
</evidence>
<evidence type="ECO:0000259" key="8">
    <source>
        <dbReference type="PROSITE" id="PS50066"/>
    </source>
</evidence>
<dbReference type="Pfam" id="PF01486">
    <property type="entry name" value="K-box"/>
    <property type="match status" value="1"/>
</dbReference>
<proteinExistence type="predicted"/>
<feature type="compositionally biased region" description="Basic and acidic residues" evidence="6">
    <location>
        <begin position="283"/>
        <end position="301"/>
    </location>
</feature>
<evidence type="ECO:0000256" key="1">
    <source>
        <dbReference type="ARBA" id="ARBA00004123"/>
    </source>
</evidence>
<evidence type="ECO:0000313" key="11">
    <source>
        <dbReference type="Proteomes" id="UP001472677"/>
    </source>
</evidence>
<keyword evidence="7" id="KW-0812">Transmembrane</keyword>
<dbReference type="EMBL" id="JBBPBM010000252">
    <property type="protein sequence ID" value="KAK8498719.1"/>
    <property type="molecule type" value="Genomic_DNA"/>
</dbReference>
<dbReference type="SUPFAM" id="SSF55455">
    <property type="entry name" value="SRF-like"/>
    <property type="match status" value="1"/>
</dbReference>
<feature type="compositionally biased region" description="Polar residues" evidence="6">
    <location>
        <begin position="304"/>
        <end position="326"/>
    </location>
</feature>
<evidence type="ECO:0000256" key="5">
    <source>
        <dbReference type="ARBA" id="ARBA00023242"/>
    </source>
</evidence>
<feature type="compositionally biased region" description="Pro residues" evidence="6">
    <location>
        <begin position="347"/>
        <end position="367"/>
    </location>
</feature>
<reference evidence="10 11" key="1">
    <citation type="journal article" date="2024" name="G3 (Bethesda)">
        <title>Genome assembly of Hibiscus sabdariffa L. provides insights into metabolisms of medicinal natural products.</title>
        <authorList>
            <person name="Kim T."/>
        </authorList>
    </citation>
    <scope>NUCLEOTIDE SEQUENCE [LARGE SCALE GENOMIC DNA]</scope>
    <source>
        <strain evidence="10">TK-2024</strain>
        <tissue evidence="10">Old leaves</tissue>
    </source>
</reference>
<protein>
    <submittedName>
        <fullName evidence="10">Uncharacterized protein</fullName>
    </submittedName>
</protein>
<sequence>MSRKHWMAVHRHPNHRRSMIHRPSQYVSIDKSSLVSIEGLSATFSFTSKPSNGFKIECVKYVSLFLNDSVKIEPLTVAMSTYLNNYQSISYDNDLALQALDYSEGISLANLLRQPLIKDAQRRTKVVAVAILVFFHTCLNFHTSMGRGRVQLKRIENKINRQGKLFEYSSDSCMEMILERYERYSYAERQLAADEIEQNGSWSLEHAKLKARIEVLQRNQRHYMGEDLENLSLRELQNLEQQLDSALKHIRSKRNQLMFESISELQKKDKALQEQNNILAKKVKEKEKEKEKENEKEKKDIVQQPRQNNCHDSSSMLLPVPQTMQPFNIRGSGTYEASNGRGEEDYPNPPPHRNSNVPLPPWMIRPS</sequence>
<keyword evidence="7" id="KW-1133">Transmembrane helix</keyword>
<evidence type="ECO:0000256" key="4">
    <source>
        <dbReference type="ARBA" id="ARBA00023163"/>
    </source>
</evidence>
<dbReference type="InterPro" id="IPR036879">
    <property type="entry name" value="TF_MADSbox_sf"/>
</dbReference>
<keyword evidence="11" id="KW-1185">Reference proteome</keyword>
<dbReference type="PROSITE" id="PS51297">
    <property type="entry name" value="K_BOX"/>
    <property type="match status" value="1"/>
</dbReference>
<evidence type="ECO:0000256" key="7">
    <source>
        <dbReference type="SAM" id="Phobius"/>
    </source>
</evidence>
<dbReference type="InterPro" id="IPR002100">
    <property type="entry name" value="TF_MADSbox"/>
</dbReference>
<evidence type="ECO:0000256" key="3">
    <source>
        <dbReference type="ARBA" id="ARBA00023125"/>
    </source>
</evidence>
<evidence type="ECO:0000313" key="10">
    <source>
        <dbReference type="EMBL" id="KAK8498719.1"/>
    </source>
</evidence>
<name>A0ABR2AWW3_9ROSI</name>
<feature type="region of interest" description="Disordered" evidence="6">
    <location>
        <begin position="283"/>
        <end position="367"/>
    </location>
</feature>
<dbReference type="InterPro" id="IPR002487">
    <property type="entry name" value="TF_Kbox"/>
</dbReference>
<accession>A0ABR2AWW3</accession>
<keyword evidence="7" id="KW-0472">Membrane</keyword>
<keyword evidence="5" id="KW-0539">Nucleus</keyword>
<comment type="caution">
    <text evidence="10">The sequence shown here is derived from an EMBL/GenBank/DDBJ whole genome shotgun (WGS) entry which is preliminary data.</text>
</comment>
<keyword evidence="2" id="KW-0805">Transcription regulation</keyword>
<dbReference type="Proteomes" id="UP001472677">
    <property type="component" value="Unassembled WGS sequence"/>
</dbReference>
<keyword evidence="3" id="KW-0238">DNA-binding</keyword>
<organism evidence="10 11">
    <name type="scientific">Hibiscus sabdariffa</name>
    <name type="common">roselle</name>
    <dbReference type="NCBI Taxonomy" id="183260"/>
    <lineage>
        <taxon>Eukaryota</taxon>
        <taxon>Viridiplantae</taxon>
        <taxon>Streptophyta</taxon>
        <taxon>Embryophyta</taxon>
        <taxon>Tracheophyta</taxon>
        <taxon>Spermatophyta</taxon>
        <taxon>Magnoliopsida</taxon>
        <taxon>eudicotyledons</taxon>
        <taxon>Gunneridae</taxon>
        <taxon>Pentapetalae</taxon>
        <taxon>rosids</taxon>
        <taxon>malvids</taxon>
        <taxon>Malvales</taxon>
        <taxon>Malvaceae</taxon>
        <taxon>Malvoideae</taxon>
        <taxon>Hibiscus</taxon>
    </lineage>
</organism>
<feature type="transmembrane region" description="Helical" evidence="7">
    <location>
        <begin position="126"/>
        <end position="145"/>
    </location>
</feature>
<comment type="subcellular location">
    <subcellularLocation>
        <location evidence="1">Nucleus</location>
    </subcellularLocation>
</comment>
<dbReference type="PROSITE" id="PS50066">
    <property type="entry name" value="MADS_BOX_2"/>
    <property type="match status" value="1"/>
</dbReference>
<gene>
    <name evidence="10" type="ORF">V6N12_041793</name>
</gene>
<dbReference type="InterPro" id="IPR050142">
    <property type="entry name" value="MADS-box/MEF2_TF"/>
</dbReference>